<organism evidence="2 3">
    <name type="scientific">Candidatus Fimisoma avicola</name>
    <dbReference type="NCBI Taxonomy" id="2840826"/>
    <lineage>
        <taxon>Bacteria</taxon>
        <taxon>Bacillati</taxon>
        <taxon>Bacillota</taxon>
        <taxon>Clostridia</taxon>
        <taxon>Eubacteriales</taxon>
        <taxon>Candidatus Fimisoma</taxon>
    </lineage>
</organism>
<proteinExistence type="predicted"/>
<dbReference type="CDD" id="cd04301">
    <property type="entry name" value="NAT_SF"/>
    <property type="match status" value="1"/>
</dbReference>
<reference evidence="2" key="2">
    <citation type="journal article" date="2021" name="PeerJ">
        <title>Extensive microbial diversity within the chicken gut microbiome revealed by metagenomics and culture.</title>
        <authorList>
            <person name="Gilroy R."/>
            <person name="Ravi A."/>
            <person name="Getino M."/>
            <person name="Pursley I."/>
            <person name="Horton D.L."/>
            <person name="Alikhan N.F."/>
            <person name="Baker D."/>
            <person name="Gharbi K."/>
            <person name="Hall N."/>
            <person name="Watson M."/>
            <person name="Adriaenssens E.M."/>
            <person name="Foster-Nyarko E."/>
            <person name="Jarju S."/>
            <person name="Secka A."/>
            <person name="Antonio M."/>
            <person name="Oren A."/>
            <person name="Chaudhuri R.R."/>
            <person name="La Ragione R."/>
            <person name="Hildebrand F."/>
            <person name="Pallen M.J."/>
        </authorList>
    </citation>
    <scope>NUCLEOTIDE SEQUENCE</scope>
    <source>
        <strain evidence="2">11300</strain>
    </source>
</reference>
<gene>
    <name evidence="2" type="ORF">IAD16_07960</name>
</gene>
<dbReference type="EMBL" id="DVMO01000119">
    <property type="protein sequence ID" value="HIU28297.1"/>
    <property type="molecule type" value="Genomic_DNA"/>
</dbReference>
<dbReference type="PROSITE" id="PS51186">
    <property type="entry name" value="GNAT"/>
    <property type="match status" value="1"/>
</dbReference>
<protein>
    <submittedName>
        <fullName evidence="2">N-acetyltransferase</fullName>
    </submittedName>
</protein>
<evidence type="ECO:0000313" key="2">
    <source>
        <dbReference type="EMBL" id="HIU28297.1"/>
    </source>
</evidence>
<evidence type="ECO:0000313" key="3">
    <source>
        <dbReference type="Proteomes" id="UP000824091"/>
    </source>
</evidence>
<dbReference type="GO" id="GO:0016747">
    <property type="term" value="F:acyltransferase activity, transferring groups other than amino-acyl groups"/>
    <property type="evidence" value="ECO:0007669"/>
    <property type="project" value="InterPro"/>
</dbReference>
<evidence type="ECO:0000259" key="1">
    <source>
        <dbReference type="PROSITE" id="PS51186"/>
    </source>
</evidence>
<sequence>MIFSENMKVNLRIEEERDRRASEYVTREAFWNVYNPGCCEHYVLHMFRKDPDFVPELTYVAEIGSKIVGHIMYSRGKIQKDGGGAIETAVFGPVSVLPEYQGTGIGGALIELTMEKAARMGFKIVTITGNPQYYSRFGFVSGAQKGIRYAGAPEGEDFPYFLVKELENGALEGVSGCFEDPPGYITDPEEVDRFDKWFPPKQKLRLPGQLGYQQEADHE</sequence>
<name>A0A9D1L9K0_9FIRM</name>
<dbReference type="Pfam" id="PF13508">
    <property type="entry name" value="Acetyltransf_7"/>
    <property type="match status" value="1"/>
</dbReference>
<dbReference type="SUPFAM" id="SSF55729">
    <property type="entry name" value="Acyl-CoA N-acyltransferases (Nat)"/>
    <property type="match status" value="1"/>
</dbReference>
<feature type="domain" description="N-acetyltransferase" evidence="1">
    <location>
        <begin position="9"/>
        <end position="167"/>
    </location>
</feature>
<dbReference type="AlphaFoldDB" id="A0A9D1L9K0"/>
<dbReference type="InterPro" id="IPR016181">
    <property type="entry name" value="Acyl_CoA_acyltransferase"/>
</dbReference>
<dbReference type="Proteomes" id="UP000824091">
    <property type="component" value="Unassembled WGS sequence"/>
</dbReference>
<reference evidence="2" key="1">
    <citation type="submission" date="2020-10" db="EMBL/GenBank/DDBJ databases">
        <authorList>
            <person name="Gilroy R."/>
        </authorList>
    </citation>
    <scope>NUCLEOTIDE SEQUENCE</scope>
    <source>
        <strain evidence="2">11300</strain>
    </source>
</reference>
<accession>A0A9D1L9K0</accession>
<comment type="caution">
    <text evidence="2">The sequence shown here is derived from an EMBL/GenBank/DDBJ whole genome shotgun (WGS) entry which is preliminary data.</text>
</comment>
<dbReference type="InterPro" id="IPR000182">
    <property type="entry name" value="GNAT_dom"/>
</dbReference>
<dbReference type="Gene3D" id="3.40.630.30">
    <property type="match status" value="1"/>
</dbReference>